<feature type="transmembrane region" description="Helical" evidence="1">
    <location>
        <begin position="172"/>
        <end position="193"/>
    </location>
</feature>
<dbReference type="Proteomes" id="UP000593966">
    <property type="component" value="Plasmid pYH12207-2"/>
</dbReference>
<protein>
    <submittedName>
        <fullName evidence="2">Uncharacterized protein</fullName>
    </submittedName>
</protein>
<dbReference type="AlphaFoldDB" id="A0A7S7AJN9"/>
<dbReference type="RefSeq" id="WP_100355863.1">
    <property type="nucleotide sequence ID" value="NZ_CP048661.1"/>
</dbReference>
<keyword evidence="3" id="KW-1185">Reference proteome</keyword>
<gene>
    <name evidence="2" type="ORF">G0028_20455</name>
</gene>
<evidence type="ECO:0000313" key="3">
    <source>
        <dbReference type="Proteomes" id="UP000593966"/>
    </source>
</evidence>
<sequence>MKNSNLELMQSAFERQNQINQLIVSLQLLSQTLINFEKLIEQSELPIMNSTTLLNGIESTTRSIESNLSSILTEVGNLSPQVLQEATMDYLVALKAIHEQISNTDISKLQRLSVSIESLQTEINKAIGSISIDQKSIQAQVQAQVKQAIEESQSELIETGIQSLLNSQKAKYMTWASTVFGGLMILISFYTIYQFSTNLKTIQAQKEMIQQNSQTIQSQLNYLNSIRR</sequence>
<proteinExistence type="predicted"/>
<keyword evidence="1" id="KW-0472">Membrane</keyword>
<keyword evidence="1" id="KW-1133">Transmembrane helix</keyword>
<organism evidence="2 3">
    <name type="scientific">Acinetobacter piscicola</name>
    <dbReference type="NCBI Taxonomy" id="2006115"/>
    <lineage>
        <taxon>Bacteria</taxon>
        <taxon>Pseudomonadati</taxon>
        <taxon>Pseudomonadota</taxon>
        <taxon>Gammaproteobacteria</taxon>
        <taxon>Moraxellales</taxon>
        <taxon>Moraxellaceae</taxon>
        <taxon>Acinetobacter</taxon>
    </lineage>
</organism>
<dbReference type="GeneID" id="89667638"/>
<reference evidence="2 3" key="1">
    <citation type="submission" date="2020-02" db="EMBL/GenBank/DDBJ databases">
        <title>Tigecycline-resistant Acinetobacter species from pigs and migratory birds.</title>
        <authorList>
            <person name="Chen C."/>
            <person name="Sun J."/>
            <person name="Liao X.-P."/>
            <person name="Liu Y.-H."/>
        </authorList>
    </citation>
    <scope>NUCLEOTIDE SEQUENCE [LARGE SCALE GENOMIC DNA]</scope>
    <source>
        <strain evidence="2 3">YH12207_T</strain>
        <plasmid evidence="2 3">pYH12207-2</plasmid>
    </source>
</reference>
<keyword evidence="2" id="KW-0614">Plasmid</keyword>
<evidence type="ECO:0000313" key="2">
    <source>
        <dbReference type="EMBL" id="QOW48214.1"/>
    </source>
</evidence>
<evidence type="ECO:0000256" key="1">
    <source>
        <dbReference type="SAM" id="Phobius"/>
    </source>
</evidence>
<dbReference type="EMBL" id="CP048661">
    <property type="protein sequence ID" value="QOW48214.1"/>
    <property type="molecule type" value="Genomic_DNA"/>
</dbReference>
<keyword evidence="1" id="KW-0812">Transmembrane</keyword>
<accession>A0A7S7AJN9</accession>
<geneLocation type="plasmid" evidence="2 3">
    <name>pYH12207-2</name>
</geneLocation>
<name>A0A7S7AJN9_9GAMM</name>